<evidence type="ECO:0000256" key="1">
    <source>
        <dbReference type="SAM" id="MobiDB-lite"/>
    </source>
</evidence>
<keyword evidence="4" id="KW-1185">Reference proteome</keyword>
<sequence length="387" mass="42650">MRHLRILILALATLTVVGCTGEAESTQPNTPTPDVSKEATSTTVESRPGEPVQGMVRNVEFTMDQALFQGGTLEIRKGSDFFADLSVEIVLFDDDPAGKAFRFPSDEPNLSPHLRLSRKVEGQGVPDTQTLMSDYHLDLFFGEAESLGIPFAMKLDVAQHQTQLFGTGFATFGDIKVIDGELDTRYQSLDTLTLLAERYAEQKDAFANVENTFGTTLYTNGNASPATAFVGLEVSDREGKLALMKLQFRMEQSGWVVANELSPDQIHEAHAVLDSFEGDRRTVEGNKARLVAGSRFEMELQEQALIKNVRGTSVNCYLSEAANKASCRTAATVLENGSNDCFRRFYLLTHNGSEWLFEGNLKQSQKVDYKTGEIVEGRPPSKYSCSA</sequence>
<protein>
    <recommendedName>
        <fullName evidence="5">Lipoprotein</fullName>
    </recommendedName>
</protein>
<reference evidence="3 4" key="1">
    <citation type="submission" date="2018-01" db="EMBL/GenBank/DDBJ databases">
        <title>Complete genome sequences of the type strains of Marinobacter flavimaris and Marinobacter maroccanus.</title>
        <authorList>
            <person name="Palau M."/>
            <person name="Boujida N."/>
            <person name="Manresa A."/>
            <person name="Minana-Galbis D."/>
        </authorList>
    </citation>
    <scope>NUCLEOTIDE SEQUENCE [LARGE SCALE GENOMIC DNA]</scope>
    <source>
        <strain evidence="3 4">N4</strain>
    </source>
</reference>
<keyword evidence="2" id="KW-0732">Signal</keyword>
<comment type="caution">
    <text evidence="3">The sequence shown here is derived from an EMBL/GenBank/DDBJ whole genome shotgun (WGS) entry which is preliminary data.</text>
</comment>
<dbReference type="Proteomes" id="UP000239917">
    <property type="component" value="Unassembled WGS sequence"/>
</dbReference>
<feature type="chain" id="PRO_5015714393" description="Lipoprotein" evidence="2">
    <location>
        <begin position="23"/>
        <end position="387"/>
    </location>
</feature>
<dbReference type="EMBL" id="PSSX01000018">
    <property type="protein sequence ID" value="PPI83067.1"/>
    <property type="molecule type" value="Genomic_DNA"/>
</dbReference>
<evidence type="ECO:0000313" key="4">
    <source>
        <dbReference type="Proteomes" id="UP000239917"/>
    </source>
</evidence>
<gene>
    <name evidence="3" type="ORF">KEHDKFFH_16665</name>
</gene>
<dbReference type="AlphaFoldDB" id="A0A2S5Z6R5"/>
<feature type="region of interest" description="Disordered" evidence="1">
    <location>
        <begin position="22"/>
        <end position="51"/>
    </location>
</feature>
<dbReference type="OrthoDB" id="6358269at2"/>
<proteinExistence type="predicted"/>
<name>A0A2S5Z6R5_9GAMM</name>
<evidence type="ECO:0000256" key="2">
    <source>
        <dbReference type="SAM" id="SignalP"/>
    </source>
</evidence>
<feature type="signal peptide" evidence="2">
    <location>
        <begin position="1"/>
        <end position="22"/>
    </location>
</feature>
<evidence type="ECO:0000313" key="3">
    <source>
        <dbReference type="EMBL" id="PPI83067.1"/>
    </source>
</evidence>
<dbReference type="RefSeq" id="WP_104322954.1">
    <property type="nucleotide sequence ID" value="NZ_PSSX01000018.1"/>
</dbReference>
<feature type="compositionally biased region" description="Polar residues" evidence="1">
    <location>
        <begin position="23"/>
        <end position="45"/>
    </location>
</feature>
<organism evidence="3 4">
    <name type="scientific">Marinobacter maroccanus</name>
    <dbReference type="NCBI Taxonomy" id="2055143"/>
    <lineage>
        <taxon>Bacteria</taxon>
        <taxon>Pseudomonadati</taxon>
        <taxon>Pseudomonadota</taxon>
        <taxon>Gammaproteobacteria</taxon>
        <taxon>Pseudomonadales</taxon>
        <taxon>Marinobacteraceae</taxon>
        <taxon>Marinobacter</taxon>
    </lineage>
</organism>
<accession>A0A2S5Z6R5</accession>
<evidence type="ECO:0008006" key="5">
    <source>
        <dbReference type="Google" id="ProtNLM"/>
    </source>
</evidence>
<dbReference type="PROSITE" id="PS51257">
    <property type="entry name" value="PROKAR_LIPOPROTEIN"/>
    <property type="match status" value="1"/>
</dbReference>